<evidence type="ECO:0000313" key="2">
    <source>
        <dbReference type="EMBL" id="KAF1914865.1"/>
    </source>
</evidence>
<reference evidence="2" key="1">
    <citation type="journal article" date="2020" name="Stud. Mycol.">
        <title>101 Dothideomycetes genomes: a test case for predicting lifestyles and emergence of pathogens.</title>
        <authorList>
            <person name="Haridas S."/>
            <person name="Albert R."/>
            <person name="Binder M."/>
            <person name="Bloem J."/>
            <person name="Labutti K."/>
            <person name="Salamov A."/>
            <person name="Andreopoulos B."/>
            <person name="Baker S."/>
            <person name="Barry K."/>
            <person name="Bills G."/>
            <person name="Bluhm B."/>
            <person name="Cannon C."/>
            <person name="Castanera R."/>
            <person name="Culley D."/>
            <person name="Daum C."/>
            <person name="Ezra D."/>
            <person name="Gonzalez J."/>
            <person name="Henrissat B."/>
            <person name="Kuo A."/>
            <person name="Liang C."/>
            <person name="Lipzen A."/>
            <person name="Lutzoni F."/>
            <person name="Magnuson J."/>
            <person name="Mondo S."/>
            <person name="Nolan M."/>
            <person name="Ohm R."/>
            <person name="Pangilinan J."/>
            <person name="Park H.-J."/>
            <person name="Ramirez L."/>
            <person name="Alfaro M."/>
            <person name="Sun H."/>
            <person name="Tritt A."/>
            <person name="Yoshinaga Y."/>
            <person name="Zwiers L.-H."/>
            <person name="Turgeon B."/>
            <person name="Goodwin S."/>
            <person name="Spatafora J."/>
            <person name="Crous P."/>
            <person name="Grigoriev I."/>
        </authorList>
    </citation>
    <scope>NUCLEOTIDE SEQUENCE</scope>
    <source>
        <strain evidence="2">HMLAC05119</strain>
    </source>
</reference>
<proteinExistence type="predicted"/>
<evidence type="ECO:0000313" key="3">
    <source>
        <dbReference type="Proteomes" id="UP000800096"/>
    </source>
</evidence>
<dbReference type="AlphaFoldDB" id="A0A6A5QH14"/>
<dbReference type="PANTHER" id="PTHR42085:SF1">
    <property type="entry name" value="F-BOX DOMAIN-CONTAINING PROTEIN"/>
    <property type="match status" value="1"/>
</dbReference>
<keyword evidence="3" id="KW-1185">Reference proteome</keyword>
<gene>
    <name evidence="2" type="ORF">BDU57DRAFT_549927</name>
</gene>
<dbReference type="InterPro" id="IPR038883">
    <property type="entry name" value="AN11006-like"/>
</dbReference>
<sequence>MPSLWKRLVAKTKKKPQSTSTPTGTTDTPNSTQEVPHPPSSQENDSDNMKTPSFRLLRAPTLAEIPRVTSAQNVTASRLLQLPGELRNQIYTYVIYPRLDAIIITDMVVQHHYSRKALRLGIFRASHQLRNEALSYLAADKHFKICGIQSAVDFFLALGPAIADLKRVTVAMTHVGFAPLSNRNLDMFTSFLGKAAALRYFKLEIGRPSFCSRLDDEYLANDFLLVERVWKFVKGREDLEFEWAAGAYDSQYSEGTHEDRIKVIRQIFGEEFANGNDNEKGVMYVW</sequence>
<protein>
    <recommendedName>
        <fullName evidence="4">F-box domain-containing protein</fullName>
    </recommendedName>
</protein>
<feature type="compositionally biased region" description="Low complexity" evidence="1">
    <location>
        <begin position="17"/>
        <end position="32"/>
    </location>
</feature>
<dbReference type="OrthoDB" id="62952at2759"/>
<evidence type="ECO:0000256" key="1">
    <source>
        <dbReference type="SAM" id="MobiDB-lite"/>
    </source>
</evidence>
<dbReference type="Proteomes" id="UP000800096">
    <property type="component" value="Unassembled WGS sequence"/>
</dbReference>
<organism evidence="2 3">
    <name type="scientific">Ampelomyces quisqualis</name>
    <name type="common">Powdery mildew agent</name>
    <dbReference type="NCBI Taxonomy" id="50730"/>
    <lineage>
        <taxon>Eukaryota</taxon>
        <taxon>Fungi</taxon>
        <taxon>Dikarya</taxon>
        <taxon>Ascomycota</taxon>
        <taxon>Pezizomycotina</taxon>
        <taxon>Dothideomycetes</taxon>
        <taxon>Pleosporomycetidae</taxon>
        <taxon>Pleosporales</taxon>
        <taxon>Pleosporineae</taxon>
        <taxon>Phaeosphaeriaceae</taxon>
        <taxon>Ampelomyces</taxon>
    </lineage>
</organism>
<name>A0A6A5QH14_AMPQU</name>
<accession>A0A6A5QH14</accession>
<feature type="region of interest" description="Disordered" evidence="1">
    <location>
        <begin position="1"/>
        <end position="51"/>
    </location>
</feature>
<dbReference type="EMBL" id="ML979137">
    <property type="protein sequence ID" value="KAF1914865.1"/>
    <property type="molecule type" value="Genomic_DNA"/>
</dbReference>
<dbReference type="PANTHER" id="PTHR42085">
    <property type="entry name" value="F-BOX DOMAIN-CONTAINING PROTEIN"/>
    <property type="match status" value="1"/>
</dbReference>
<evidence type="ECO:0008006" key="4">
    <source>
        <dbReference type="Google" id="ProtNLM"/>
    </source>
</evidence>